<organism evidence="3 4">
    <name type="scientific">Cellulomonas biazotea</name>
    <dbReference type="NCBI Taxonomy" id="1709"/>
    <lineage>
        <taxon>Bacteria</taxon>
        <taxon>Bacillati</taxon>
        <taxon>Actinomycetota</taxon>
        <taxon>Actinomycetes</taxon>
        <taxon>Micrococcales</taxon>
        <taxon>Cellulomonadaceae</taxon>
        <taxon>Cellulomonas</taxon>
    </lineage>
</organism>
<dbReference type="AlphaFoldDB" id="A0A402DTB2"/>
<dbReference type="OrthoDB" id="5196233at2"/>
<evidence type="ECO:0008006" key="5">
    <source>
        <dbReference type="Google" id="ProtNLM"/>
    </source>
</evidence>
<name>A0A402DTB2_9CELL</name>
<keyword evidence="2" id="KW-0472">Membrane</keyword>
<evidence type="ECO:0000313" key="4">
    <source>
        <dbReference type="Proteomes" id="UP000289954"/>
    </source>
</evidence>
<feature type="region of interest" description="Disordered" evidence="1">
    <location>
        <begin position="1"/>
        <end position="23"/>
    </location>
</feature>
<sequence>MSALLDRAPTRQKKSTGSTPVGLPQVNLLPPEVRAARSLSVVKRWLAMAVVVVLALIALVYVFALVVRGQADERLADAEHRTTTLLVKEREYAEVPQVLGAIERTKSARLVATSTEVLWRPYLDAVVAVMPTDVRVVSFAATGLSPSDGVGFAPASPLDSPSVGSLTFEAQSKTLPDTSAMLDALVTVPGLQDAWASALAVTEVEGTTYYTVSISVQMSDTTLAQRFVPTEEN</sequence>
<feature type="transmembrane region" description="Helical" evidence="2">
    <location>
        <begin position="45"/>
        <end position="67"/>
    </location>
</feature>
<reference evidence="3 4" key="1">
    <citation type="submission" date="2019-01" db="EMBL/GenBank/DDBJ databases">
        <title>Draft genome sequence of Cellulomonas takizawaensis strain TKZ-21.</title>
        <authorList>
            <person name="Yamamura H."/>
            <person name="Hayashi T."/>
            <person name="Hamada M."/>
            <person name="Serisawa Y."/>
            <person name="Matsuyama K."/>
            <person name="Nakagawa Y."/>
            <person name="Otoguro M."/>
            <person name="Yanagida F."/>
            <person name="Hayakawa M."/>
        </authorList>
    </citation>
    <scope>NUCLEOTIDE SEQUENCE [LARGE SCALE GENOMIC DNA]</scope>
    <source>
        <strain evidence="3 4">NBRC12680</strain>
    </source>
</reference>
<evidence type="ECO:0000256" key="1">
    <source>
        <dbReference type="SAM" id="MobiDB-lite"/>
    </source>
</evidence>
<protein>
    <recommendedName>
        <fullName evidence="5">Fimbrial assembly protein</fullName>
    </recommendedName>
</protein>
<keyword evidence="2" id="KW-1133">Transmembrane helix</keyword>
<keyword evidence="2" id="KW-0812">Transmembrane</keyword>
<evidence type="ECO:0000313" key="3">
    <source>
        <dbReference type="EMBL" id="GCE77345.1"/>
    </source>
</evidence>
<accession>A0A402DTB2</accession>
<keyword evidence="4" id="KW-1185">Reference proteome</keyword>
<evidence type="ECO:0000256" key="2">
    <source>
        <dbReference type="SAM" id="Phobius"/>
    </source>
</evidence>
<dbReference type="EMBL" id="BIMR01000202">
    <property type="protein sequence ID" value="GCE77345.1"/>
    <property type="molecule type" value="Genomic_DNA"/>
</dbReference>
<dbReference type="RefSeq" id="WP_130781953.1">
    <property type="nucleotide sequence ID" value="NZ_BIMR01000202.1"/>
</dbReference>
<proteinExistence type="predicted"/>
<dbReference type="Proteomes" id="UP000289954">
    <property type="component" value="Unassembled WGS sequence"/>
</dbReference>
<gene>
    <name evidence="3" type="ORF">CBZ_24010</name>
</gene>
<comment type="caution">
    <text evidence="3">The sequence shown here is derived from an EMBL/GenBank/DDBJ whole genome shotgun (WGS) entry which is preliminary data.</text>
</comment>